<dbReference type="GO" id="GO:0004364">
    <property type="term" value="F:glutathione transferase activity"/>
    <property type="evidence" value="ECO:0007669"/>
    <property type="project" value="InterPro"/>
</dbReference>
<dbReference type="GO" id="GO:0005737">
    <property type="term" value="C:cytoplasm"/>
    <property type="evidence" value="ECO:0007669"/>
    <property type="project" value="TreeGrafter"/>
</dbReference>
<dbReference type="InterPro" id="IPR010987">
    <property type="entry name" value="Glutathione-S-Trfase_C-like"/>
</dbReference>
<proteinExistence type="predicted"/>
<protein>
    <recommendedName>
        <fullName evidence="1">GST C-terminal domain-containing protein</fullName>
    </recommendedName>
</protein>
<dbReference type="InterPro" id="IPR036282">
    <property type="entry name" value="Glutathione-S-Trfase_C_sf"/>
</dbReference>
<dbReference type="SUPFAM" id="SSF47616">
    <property type="entry name" value="GST C-terminal domain-like"/>
    <property type="match status" value="1"/>
</dbReference>
<dbReference type="PANTHER" id="PTHR11260">
    <property type="entry name" value="GLUTATHIONE S-TRANSFERASE, GST, SUPERFAMILY, GST DOMAIN CONTAINING"/>
    <property type="match status" value="1"/>
</dbReference>
<keyword evidence="3" id="KW-1185">Reference proteome</keyword>
<organism evidence="2 3">
    <name type="scientific">Tetracentron sinense</name>
    <name type="common">Spur-leaf</name>
    <dbReference type="NCBI Taxonomy" id="13715"/>
    <lineage>
        <taxon>Eukaryota</taxon>
        <taxon>Viridiplantae</taxon>
        <taxon>Streptophyta</taxon>
        <taxon>Embryophyta</taxon>
        <taxon>Tracheophyta</taxon>
        <taxon>Spermatophyta</taxon>
        <taxon>Magnoliopsida</taxon>
        <taxon>Trochodendrales</taxon>
        <taxon>Trochodendraceae</taxon>
        <taxon>Tetracentron</taxon>
    </lineage>
</organism>
<dbReference type="EMBL" id="JABCRI010000003">
    <property type="protein sequence ID" value="KAF8408859.1"/>
    <property type="molecule type" value="Genomic_DNA"/>
</dbReference>
<dbReference type="GO" id="GO:0006749">
    <property type="term" value="P:glutathione metabolic process"/>
    <property type="evidence" value="ECO:0007669"/>
    <property type="project" value="InterPro"/>
</dbReference>
<dbReference type="InterPro" id="IPR045073">
    <property type="entry name" value="Omega/Tau-like"/>
</dbReference>
<dbReference type="OMA" id="WDTIPIN"/>
<dbReference type="Gene3D" id="1.20.1050.10">
    <property type="match status" value="1"/>
</dbReference>
<dbReference type="Pfam" id="PF00043">
    <property type="entry name" value="GST_C"/>
    <property type="match status" value="1"/>
</dbReference>
<accession>A0A835DQA7</accession>
<name>A0A835DQA7_TETSI</name>
<feature type="domain" description="GST C-terminal" evidence="1">
    <location>
        <begin position="1"/>
        <end position="114"/>
    </location>
</feature>
<reference evidence="2 3" key="1">
    <citation type="submission" date="2020-04" db="EMBL/GenBank/DDBJ databases">
        <title>Plant Genome Project.</title>
        <authorList>
            <person name="Zhang R.-G."/>
        </authorList>
    </citation>
    <scope>NUCLEOTIDE SEQUENCE [LARGE SCALE GENOMIC DNA]</scope>
    <source>
        <strain evidence="2">YNK0</strain>
        <tissue evidence="2">Leaf</tissue>
    </source>
</reference>
<dbReference type="PANTHER" id="PTHR11260:SF781">
    <property type="entry name" value="GLUTATHIONE S-TRANSFERASE U19"/>
    <property type="match status" value="1"/>
</dbReference>
<evidence type="ECO:0000313" key="2">
    <source>
        <dbReference type="EMBL" id="KAF8408859.1"/>
    </source>
</evidence>
<dbReference type="CDD" id="cd03185">
    <property type="entry name" value="GST_C_Tau"/>
    <property type="match status" value="1"/>
</dbReference>
<dbReference type="OrthoDB" id="202840at2759"/>
<gene>
    <name evidence="2" type="ORF">HHK36_004928</name>
</gene>
<evidence type="ECO:0000259" key="1">
    <source>
        <dbReference type="PROSITE" id="PS50405"/>
    </source>
</evidence>
<dbReference type="PROSITE" id="PS50405">
    <property type="entry name" value="GST_CTER"/>
    <property type="match status" value="1"/>
</dbReference>
<dbReference type="Proteomes" id="UP000655225">
    <property type="component" value="Unassembled WGS sequence"/>
</dbReference>
<dbReference type="InterPro" id="IPR045074">
    <property type="entry name" value="GST_C_Tau"/>
</dbReference>
<sequence>MDNYLKQMLDCGRRIWASKGEDQEAAKKEFIECLKVLEGELGEKPYFGGECFGFLDIALILFSCRIYTYEKLSNFSTDEECPKLMEWVKRCKERESVPKALPDALKFYEIAMVVKKRFDLRSNSRIVN</sequence>
<evidence type="ECO:0000313" key="3">
    <source>
        <dbReference type="Proteomes" id="UP000655225"/>
    </source>
</evidence>
<dbReference type="InterPro" id="IPR004046">
    <property type="entry name" value="GST_C"/>
</dbReference>
<dbReference type="AlphaFoldDB" id="A0A835DQA7"/>
<comment type="caution">
    <text evidence="2">The sequence shown here is derived from an EMBL/GenBank/DDBJ whole genome shotgun (WGS) entry which is preliminary data.</text>
</comment>